<dbReference type="PRINTS" id="PR00895">
    <property type="entry name" value="PENTAXIN"/>
</dbReference>
<dbReference type="InterPro" id="IPR001759">
    <property type="entry name" value="PTX_dom"/>
</dbReference>
<dbReference type="PANTHER" id="PTHR19277">
    <property type="entry name" value="PENTRAXIN"/>
    <property type="match status" value="1"/>
</dbReference>
<comment type="caution">
    <text evidence="5">Lacks conserved residue(s) required for the propagation of feature annotation.</text>
</comment>
<keyword evidence="3" id="KW-1015">Disulfide bond</keyword>
<dbReference type="KEGG" id="nve:5520053"/>
<dbReference type="PROSITE" id="PS50025">
    <property type="entry name" value="LAM_G_DOMAIN"/>
    <property type="match status" value="1"/>
</dbReference>
<protein>
    <recommendedName>
        <fullName evidence="6">Pentraxin family member</fullName>
    </recommendedName>
</protein>
<feature type="domain" description="Pentraxin (PTX)" evidence="8">
    <location>
        <begin position="1"/>
        <end position="177"/>
    </location>
</feature>
<evidence type="ECO:0000256" key="5">
    <source>
        <dbReference type="PROSITE-ProRule" id="PRU00122"/>
    </source>
</evidence>
<evidence type="ECO:0000256" key="2">
    <source>
        <dbReference type="ARBA" id="ARBA00022837"/>
    </source>
</evidence>
<accession>A7RL04</accession>
<dbReference type="eggNOG" id="ENOG502QTID">
    <property type="taxonomic scope" value="Eukaryota"/>
</dbReference>
<dbReference type="STRING" id="45351.A7RL04"/>
<proteinExistence type="inferred from homology"/>
<dbReference type="InParanoid" id="A7RL04"/>
<dbReference type="InterPro" id="IPR013320">
    <property type="entry name" value="ConA-like_dom_sf"/>
</dbReference>
<evidence type="ECO:0000259" key="7">
    <source>
        <dbReference type="PROSITE" id="PS50025"/>
    </source>
</evidence>
<dbReference type="OMA" id="WIERDID"/>
<dbReference type="HOGENOM" id="CLU_032051_1_1_1"/>
<feature type="domain" description="Laminin G" evidence="7">
    <location>
        <begin position="1"/>
        <end position="147"/>
    </location>
</feature>
<dbReference type="InterPro" id="IPR051360">
    <property type="entry name" value="Neuronal_Pentraxin_Related"/>
</dbReference>
<evidence type="ECO:0000259" key="8">
    <source>
        <dbReference type="PROSITE" id="PS51828"/>
    </source>
</evidence>
<comment type="cofactor">
    <cofactor evidence="6">
        <name>Ca(2+)</name>
        <dbReference type="ChEBI" id="CHEBI:29108"/>
    </cofactor>
    <text evidence="6">Binds 2 calcium ions per subunit.</text>
</comment>
<keyword evidence="10" id="KW-1185">Reference proteome</keyword>
<evidence type="ECO:0000256" key="4">
    <source>
        <dbReference type="ARBA" id="ARBA00023180"/>
    </source>
</evidence>
<evidence type="ECO:0000313" key="9">
    <source>
        <dbReference type="EMBL" id="EDO47772.1"/>
    </source>
</evidence>
<evidence type="ECO:0000256" key="1">
    <source>
        <dbReference type="ARBA" id="ARBA00022723"/>
    </source>
</evidence>
<name>A7RL04_NEMVE</name>
<dbReference type="PANTHER" id="PTHR19277:SF161">
    <property type="entry name" value="LAMININ G DOMAIN-CONTAINING PROTEIN"/>
    <property type="match status" value="1"/>
</dbReference>
<dbReference type="InterPro" id="IPR001791">
    <property type="entry name" value="Laminin_G"/>
</dbReference>
<dbReference type="Gene3D" id="2.60.120.200">
    <property type="match status" value="1"/>
</dbReference>
<comment type="subcellular location">
    <subcellularLocation>
        <location evidence="6">Secreted</location>
    </subcellularLocation>
</comment>
<sequence>MQAATVCLWINTADKTNEGTPFSYATTSRDNEFIIIDYRDVVIYIAQNTTRTGIAVNDGQWHHLCVTWENTAGSWRLYKDGRVAKSGTGLSQGEQIDGGGAVVLGNEQDMLGGGFHQTQSFIGEMSRVNMWRRELSSSEIARMSADCTEGAGDVFDWRDVIRGARGLVEIKRPSTCPAA</sequence>
<dbReference type="Pfam" id="PF00354">
    <property type="entry name" value="Pentaxin"/>
    <property type="match status" value="1"/>
</dbReference>
<evidence type="ECO:0000313" key="10">
    <source>
        <dbReference type="Proteomes" id="UP000001593"/>
    </source>
</evidence>
<comment type="subunit">
    <text evidence="6">Homopentamer. Pentaxin (or pentraxin) have a discoid arrangement of 5 non-covalently bound subunits.</text>
</comment>
<keyword evidence="4" id="KW-0325">Glycoprotein</keyword>
<keyword evidence="1 6" id="KW-0479">Metal-binding</keyword>
<evidence type="ECO:0000256" key="3">
    <source>
        <dbReference type="ARBA" id="ARBA00023157"/>
    </source>
</evidence>
<dbReference type="Proteomes" id="UP000001593">
    <property type="component" value="Unassembled WGS sequence"/>
</dbReference>
<dbReference type="PROSITE" id="PS51828">
    <property type="entry name" value="PTX_2"/>
    <property type="match status" value="1"/>
</dbReference>
<dbReference type="PhylomeDB" id="A7RL04"/>
<dbReference type="GO" id="GO:0046872">
    <property type="term" value="F:metal ion binding"/>
    <property type="evidence" value="ECO:0007669"/>
    <property type="project" value="UniProtKB-KW"/>
</dbReference>
<dbReference type="FunFam" id="2.60.120.200:FF:000012">
    <property type="entry name" value="neuronal pentraxin receptor"/>
    <property type="match status" value="1"/>
</dbReference>
<organism evidence="9 10">
    <name type="scientific">Nematostella vectensis</name>
    <name type="common">Starlet sea anemone</name>
    <dbReference type="NCBI Taxonomy" id="45351"/>
    <lineage>
        <taxon>Eukaryota</taxon>
        <taxon>Metazoa</taxon>
        <taxon>Cnidaria</taxon>
        <taxon>Anthozoa</taxon>
        <taxon>Hexacorallia</taxon>
        <taxon>Actiniaria</taxon>
        <taxon>Edwardsiidae</taxon>
        <taxon>Nematostella</taxon>
    </lineage>
</organism>
<dbReference type="EMBL" id="DS469517">
    <property type="protein sequence ID" value="EDO47772.1"/>
    <property type="molecule type" value="Genomic_DNA"/>
</dbReference>
<dbReference type="GO" id="GO:0005576">
    <property type="term" value="C:extracellular region"/>
    <property type="evidence" value="ECO:0007669"/>
    <property type="project" value="UniProtKB-SubCell"/>
</dbReference>
<dbReference type="SMART" id="SM00159">
    <property type="entry name" value="PTX"/>
    <property type="match status" value="1"/>
</dbReference>
<comment type="similarity">
    <text evidence="6">Belongs to the pentraxin family.</text>
</comment>
<dbReference type="SUPFAM" id="SSF49899">
    <property type="entry name" value="Concanavalin A-like lectins/glucanases"/>
    <property type="match status" value="1"/>
</dbReference>
<gene>
    <name evidence="9" type="ORF">NEMVEDRAFT_v1g179157</name>
</gene>
<dbReference type="OrthoDB" id="5949213at2759"/>
<dbReference type="AlphaFoldDB" id="A7RL04"/>
<evidence type="ECO:0000256" key="6">
    <source>
        <dbReference type="RuleBase" id="RU362112"/>
    </source>
</evidence>
<reference evidence="9 10" key="1">
    <citation type="journal article" date="2007" name="Science">
        <title>Sea anemone genome reveals ancestral eumetazoan gene repertoire and genomic organization.</title>
        <authorList>
            <person name="Putnam N.H."/>
            <person name="Srivastava M."/>
            <person name="Hellsten U."/>
            <person name="Dirks B."/>
            <person name="Chapman J."/>
            <person name="Salamov A."/>
            <person name="Terry A."/>
            <person name="Shapiro H."/>
            <person name="Lindquist E."/>
            <person name="Kapitonov V.V."/>
            <person name="Jurka J."/>
            <person name="Genikhovich G."/>
            <person name="Grigoriev I.V."/>
            <person name="Lucas S.M."/>
            <person name="Steele R.E."/>
            <person name="Finnerty J.R."/>
            <person name="Technau U."/>
            <person name="Martindale M.Q."/>
            <person name="Rokhsar D.S."/>
        </authorList>
    </citation>
    <scope>NUCLEOTIDE SEQUENCE [LARGE SCALE GENOMIC DNA]</scope>
    <source>
        <strain evidence="10">CH2 X CH6</strain>
    </source>
</reference>
<keyword evidence="2 6" id="KW-0106">Calcium</keyword>